<dbReference type="GO" id="GO:0004536">
    <property type="term" value="F:DNA nuclease activity"/>
    <property type="evidence" value="ECO:0007669"/>
    <property type="project" value="InterPro"/>
</dbReference>
<dbReference type="EMBL" id="JACBAZ010000001">
    <property type="protein sequence ID" value="NWK54047.1"/>
    <property type="molecule type" value="Genomic_DNA"/>
</dbReference>
<dbReference type="PANTHER" id="PTHR46124">
    <property type="entry name" value="D-AMINOACYL-TRNA DEACYLASE"/>
    <property type="match status" value="1"/>
</dbReference>
<dbReference type="SUPFAM" id="SSF51556">
    <property type="entry name" value="Metallo-dependent hydrolases"/>
    <property type="match status" value="1"/>
</dbReference>
<dbReference type="FunFam" id="3.20.20.140:FF:000005">
    <property type="entry name" value="TatD family hydrolase"/>
    <property type="match status" value="1"/>
</dbReference>
<dbReference type="PANTHER" id="PTHR46124:SF2">
    <property type="entry name" value="D-AMINOACYL-TRNA DEACYLASE"/>
    <property type="match status" value="1"/>
</dbReference>
<feature type="binding site" evidence="4">
    <location>
        <position position="6"/>
    </location>
    <ligand>
        <name>a divalent metal cation</name>
        <dbReference type="ChEBI" id="CHEBI:60240"/>
        <label>1</label>
    </ligand>
</feature>
<dbReference type="InterPro" id="IPR032466">
    <property type="entry name" value="Metal_Hydrolase"/>
</dbReference>
<evidence type="ECO:0000313" key="6">
    <source>
        <dbReference type="Proteomes" id="UP000557872"/>
    </source>
</evidence>
<keyword evidence="2 4" id="KW-0479">Metal-binding</keyword>
<dbReference type="CDD" id="cd01310">
    <property type="entry name" value="TatD_DNAse"/>
    <property type="match status" value="1"/>
</dbReference>
<evidence type="ECO:0000256" key="3">
    <source>
        <dbReference type="ARBA" id="ARBA00022801"/>
    </source>
</evidence>
<accession>A0A851GFV3</accession>
<dbReference type="GO" id="GO:0046872">
    <property type="term" value="F:metal ion binding"/>
    <property type="evidence" value="ECO:0007669"/>
    <property type="project" value="UniProtKB-KW"/>
</dbReference>
<dbReference type="Proteomes" id="UP000557872">
    <property type="component" value="Unassembled WGS sequence"/>
</dbReference>
<proteinExistence type="inferred from homology"/>
<feature type="binding site" evidence="4">
    <location>
        <position position="215"/>
    </location>
    <ligand>
        <name>a divalent metal cation</name>
        <dbReference type="ChEBI" id="CHEBI:60240"/>
        <label>1</label>
    </ligand>
</feature>
<keyword evidence="3 5" id="KW-0378">Hydrolase</keyword>
<dbReference type="Pfam" id="PF01026">
    <property type="entry name" value="TatD_DNase"/>
    <property type="match status" value="1"/>
</dbReference>
<feature type="binding site" evidence="4">
    <location>
        <position position="165"/>
    </location>
    <ligand>
        <name>a divalent metal cation</name>
        <dbReference type="ChEBI" id="CHEBI:60240"/>
        <label>2</label>
    </ligand>
</feature>
<comment type="caution">
    <text evidence="5">The sequence shown here is derived from an EMBL/GenBank/DDBJ whole genome shotgun (WGS) entry which is preliminary data.</text>
</comment>
<protein>
    <submittedName>
        <fullName evidence="5">TatD family hydrolase</fullName>
    </submittedName>
</protein>
<reference evidence="5 6" key="1">
    <citation type="submission" date="2020-07" db="EMBL/GenBank/DDBJ databases">
        <title>Roseicoccus Jingziensis gen. nov., sp. nov., isolated from coastal seawater.</title>
        <authorList>
            <person name="Feng X."/>
        </authorList>
    </citation>
    <scope>NUCLEOTIDE SEQUENCE [LARGE SCALE GENOMIC DNA]</scope>
    <source>
        <strain evidence="5 6">N1E253</strain>
    </source>
</reference>
<evidence type="ECO:0000313" key="5">
    <source>
        <dbReference type="EMBL" id="NWK54047.1"/>
    </source>
</evidence>
<organism evidence="5 6">
    <name type="scientific">Oceaniferula marina</name>
    <dbReference type="NCBI Taxonomy" id="2748318"/>
    <lineage>
        <taxon>Bacteria</taxon>
        <taxon>Pseudomonadati</taxon>
        <taxon>Verrucomicrobiota</taxon>
        <taxon>Verrucomicrobiia</taxon>
        <taxon>Verrucomicrobiales</taxon>
        <taxon>Verrucomicrobiaceae</taxon>
        <taxon>Oceaniferula</taxon>
    </lineage>
</organism>
<gene>
    <name evidence="5" type="ORF">HW115_00365</name>
</gene>
<dbReference type="NCBIfam" id="TIGR00010">
    <property type="entry name" value="YchF/TatD family DNA exonuclease"/>
    <property type="match status" value="1"/>
</dbReference>
<feature type="binding site" evidence="4">
    <location>
        <position position="93"/>
    </location>
    <ligand>
        <name>a divalent metal cation</name>
        <dbReference type="ChEBI" id="CHEBI:60240"/>
        <label>1</label>
    </ligand>
</feature>
<dbReference type="Gene3D" id="3.20.20.140">
    <property type="entry name" value="Metal-dependent hydrolases"/>
    <property type="match status" value="1"/>
</dbReference>
<evidence type="ECO:0000256" key="2">
    <source>
        <dbReference type="ARBA" id="ARBA00022723"/>
    </source>
</evidence>
<name>A0A851GFV3_9BACT</name>
<feature type="binding site" evidence="4">
    <location>
        <position position="8"/>
    </location>
    <ligand>
        <name>a divalent metal cation</name>
        <dbReference type="ChEBI" id="CHEBI:60240"/>
        <label>1</label>
    </ligand>
</feature>
<feature type="binding site" evidence="4">
    <location>
        <position position="136"/>
    </location>
    <ligand>
        <name>a divalent metal cation</name>
        <dbReference type="ChEBI" id="CHEBI:60240"/>
        <label>2</label>
    </ligand>
</feature>
<dbReference type="RefSeq" id="WP_178930595.1">
    <property type="nucleotide sequence ID" value="NZ_JACBAZ010000001.1"/>
</dbReference>
<evidence type="ECO:0000256" key="4">
    <source>
        <dbReference type="PIRSR" id="PIRSR005902-1"/>
    </source>
</evidence>
<dbReference type="GO" id="GO:0016788">
    <property type="term" value="F:hydrolase activity, acting on ester bonds"/>
    <property type="evidence" value="ECO:0007669"/>
    <property type="project" value="InterPro"/>
</dbReference>
<dbReference type="InterPro" id="IPR015991">
    <property type="entry name" value="TatD/YcfH-like"/>
</dbReference>
<evidence type="ECO:0000256" key="1">
    <source>
        <dbReference type="ARBA" id="ARBA00009275"/>
    </source>
</evidence>
<dbReference type="AlphaFoldDB" id="A0A851GFV3"/>
<dbReference type="PIRSF" id="PIRSF005902">
    <property type="entry name" value="DNase_TatD"/>
    <property type="match status" value="1"/>
</dbReference>
<keyword evidence="6" id="KW-1185">Reference proteome</keyword>
<sequence>MLIDSHCHLASHQFKEPEISELIQRAKDHDVTRMVTLATNLEDAKTNLDIAALHPEVFACIGIHPCDVHETPDDYLAELEGHARHPRCVAIGETGLDYYHPAPDGWSDDDYHARQRAFLEQHFQLAHKLEKNIVIHTRDRSGQNSLDDALEIYRKHADKVRAVFHCFPFDFASAAPILELGGLISFTGIATFKNARLVLDTARQCPRGSFMLETDSPYLAPVPHRGKRNEPAYTRHTAESIASARNEPLEDLAEHTTATAETFYRFPESSTTS</sequence>
<dbReference type="InterPro" id="IPR001130">
    <property type="entry name" value="TatD-like"/>
</dbReference>
<comment type="similarity">
    <text evidence="1">Belongs to the metallo-dependent hydrolases superfamily. TatD-type hydrolase family.</text>
</comment>